<comment type="similarity">
    <text evidence="4">Belongs to the phosphohexose mutase family.</text>
</comment>
<evidence type="ECO:0000256" key="9">
    <source>
        <dbReference type="ARBA" id="ARBA00023235"/>
    </source>
</evidence>
<dbReference type="InterPro" id="IPR016066">
    <property type="entry name" value="A-D-PHexomutase_CS"/>
</dbReference>
<dbReference type="EC" id="5.4.2.3" evidence="5"/>
<dbReference type="FunFam" id="3.30.310.50:FF:000003">
    <property type="entry name" value="Phosphoacetylglucosamine mutase"/>
    <property type="match status" value="1"/>
</dbReference>
<reference evidence="15" key="1">
    <citation type="submission" date="2021-01" db="EMBL/GenBank/DDBJ databases">
        <authorList>
            <person name="Corre E."/>
            <person name="Pelletier E."/>
            <person name="Niang G."/>
            <person name="Scheremetjew M."/>
            <person name="Finn R."/>
            <person name="Kale V."/>
            <person name="Holt S."/>
            <person name="Cochrane G."/>
            <person name="Meng A."/>
            <person name="Brown T."/>
            <person name="Cohen L."/>
        </authorList>
    </citation>
    <scope>NUCLEOTIDE SEQUENCE</scope>
    <source>
        <strain evidence="15">CCMP3278</strain>
    </source>
</reference>
<dbReference type="FunFam" id="3.40.120.10:FF:000013">
    <property type="entry name" value="Phosphoacetylglucosamine mutase"/>
    <property type="match status" value="1"/>
</dbReference>
<evidence type="ECO:0000256" key="11">
    <source>
        <dbReference type="ARBA" id="ARBA00032065"/>
    </source>
</evidence>
<dbReference type="Gene3D" id="3.40.120.10">
    <property type="entry name" value="Alpha-D-Glucose-1,6-Bisphosphate, subunit A, domain 3"/>
    <property type="match status" value="2"/>
</dbReference>
<dbReference type="GO" id="GO:0000287">
    <property type="term" value="F:magnesium ion binding"/>
    <property type="evidence" value="ECO:0007669"/>
    <property type="project" value="InterPro"/>
</dbReference>
<evidence type="ECO:0000256" key="3">
    <source>
        <dbReference type="ARBA" id="ARBA00004865"/>
    </source>
</evidence>
<dbReference type="EMBL" id="HBFP01003396">
    <property type="protein sequence ID" value="CAD8818026.1"/>
    <property type="molecule type" value="Transcribed_RNA"/>
</dbReference>
<feature type="domain" description="Alpha-D-phosphohexomutase C-terminal" evidence="12">
    <location>
        <begin position="498"/>
        <end position="540"/>
    </location>
</feature>
<dbReference type="InterPro" id="IPR049022">
    <property type="entry name" value="AMG1_III"/>
</dbReference>
<evidence type="ECO:0000259" key="13">
    <source>
        <dbReference type="Pfam" id="PF02878"/>
    </source>
</evidence>
<evidence type="ECO:0000259" key="14">
    <source>
        <dbReference type="Pfam" id="PF21404"/>
    </source>
</evidence>
<dbReference type="InterPro" id="IPR005844">
    <property type="entry name" value="A-D-PHexomutase_a/b/a-I"/>
</dbReference>
<dbReference type="GO" id="GO:0004610">
    <property type="term" value="F:phosphoacetylglucosamine mutase activity"/>
    <property type="evidence" value="ECO:0007669"/>
    <property type="project" value="UniProtKB-EC"/>
</dbReference>
<dbReference type="PANTHER" id="PTHR45955">
    <property type="entry name" value="PHOSPHOACETYLGLUCOSAMINE MUTASE"/>
    <property type="match status" value="1"/>
</dbReference>
<keyword evidence="9" id="KW-0413">Isomerase</keyword>
<keyword evidence="6" id="KW-0597">Phosphoprotein</keyword>
<sequence length="551" mass="61848">MMEDNRRLHVESVLNAAGSSEMRYGTAGFRGDSELMRDVMECCGILAALRSRSENGSVIGIVITASHNPVNDNGIKIVDIDGHMLDPKWEKYLDDLVRSSNRIEVLKSILESNPICNDWNSPSKLYIAHDTRTSHEFLTPLLIKGAEAANSLVVNYGLLTTPQLHWLVRFANEHNAQPSISDYYAQLTHCYKFWSVSISDEKEQRTLTIDCANGVGWHSLAAFALELREFCSLVLKNKGDTDGVLNKECGAEHVHKKGLLPMNFQKEEAQDEMNLCASLDGDADRLVFFYESVQDDKDHVNSLVVIDGAKCAAIAALFCSTLAKKLDSALSLSVGVVLTAYSNGACVEYIESLEKVSLLMSKTGVKYLEKAAQLSDIGIYWEPNGHGSILFSRECMQRIDDFLTDSEEKEHRDEAQKLKWIAGLSNQAVGDAVSNVFLFELLLRELQWDLATWYSIYNEFPCEYRIVRVHDRSIVITEDFERQVVSPIELRTEIERVLEKYPKNSSRTFVRPSGTEDVIRVYAESASSEDTRQLADEVADLVFQLCGGIKQ</sequence>
<dbReference type="GO" id="GO:0005975">
    <property type="term" value="P:carbohydrate metabolic process"/>
    <property type="evidence" value="ECO:0007669"/>
    <property type="project" value="InterPro"/>
</dbReference>
<name>A0A7S0ZD40_9RHOD</name>
<dbReference type="SUPFAM" id="SSF53738">
    <property type="entry name" value="Phosphoglucomutase, first 3 domains"/>
    <property type="match status" value="3"/>
</dbReference>
<evidence type="ECO:0000313" key="15">
    <source>
        <dbReference type="EMBL" id="CAD8818026.1"/>
    </source>
</evidence>
<evidence type="ECO:0000259" key="12">
    <source>
        <dbReference type="Pfam" id="PF00408"/>
    </source>
</evidence>
<accession>A0A7S0ZD40</accession>
<dbReference type="Pfam" id="PF00408">
    <property type="entry name" value="PGM_PMM_IV"/>
    <property type="match status" value="1"/>
</dbReference>
<feature type="domain" description="Alpha-D-phosphohexomutase alpha/beta/alpha" evidence="13">
    <location>
        <begin position="58"/>
        <end position="98"/>
    </location>
</feature>
<evidence type="ECO:0000256" key="5">
    <source>
        <dbReference type="ARBA" id="ARBA00012731"/>
    </source>
</evidence>
<dbReference type="InterPro" id="IPR005843">
    <property type="entry name" value="A-D-PHexomutase_C"/>
</dbReference>
<evidence type="ECO:0000256" key="10">
    <source>
        <dbReference type="ARBA" id="ARBA00031926"/>
    </source>
</evidence>
<dbReference type="PROSITE" id="PS00710">
    <property type="entry name" value="PGM_PMM"/>
    <property type="match status" value="1"/>
</dbReference>
<dbReference type="SUPFAM" id="SSF55957">
    <property type="entry name" value="Phosphoglucomutase, C-terminal domain"/>
    <property type="match status" value="1"/>
</dbReference>
<dbReference type="PANTHER" id="PTHR45955:SF1">
    <property type="entry name" value="PHOSPHOACETYLGLUCOSAMINE MUTASE"/>
    <property type="match status" value="1"/>
</dbReference>
<dbReference type="Pfam" id="PF21404">
    <property type="entry name" value="AMG1_III"/>
    <property type="match status" value="1"/>
</dbReference>
<dbReference type="InterPro" id="IPR036900">
    <property type="entry name" value="A-D-PHexomutase_C_sf"/>
</dbReference>
<evidence type="ECO:0000256" key="1">
    <source>
        <dbReference type="ARBA" id="ARBA00000558"/>
    </source>
</evidence>
<dbReference type="GO" id="GO:0006048">
    <property type="term" value="P:UDP-N-acetylglucosamine biosynthetic process"/>
    <property type="evidence" value="ECO:0007669"/>
    <property type="project" value="TreeGrafter"/>
</dbReference>
<evidence type="ECO:0000256" key="7">
    <source>
        <dbReference type="ARBA" id="ARBA00022723"/>
    </source>
</evidence>
<organism evidence="15">
    <name type="scientific">Timspurckia oligopyrenoides</name>
    <dbReference type="NCBI Taxonomy" id="708627"/>
    <lineage>
        <taxon>Eukaryota</taxon>
        <taxon>Rhodophyta</taxon>
        <taxon>Bangiophyceae</taxon>
        <taxon>Porphyridiales</taxon>
        <taxon>Porphyridiaceae</taxon>
        <taxon>Timspurckia</taxon>
    </lineage>
</organism>
<comment type="catalytic activity">
    <reaction evidence="1">
        <text>N-acetyl-alpha-D-glucosamine 1-phosphate = N-acetyl-D-glucosamine 6-phosphate</text>
        <dbReference type="Rhea" id="RHEA:23804"/>
        <dbReference type="ChEBI" id="CHEBI:57513"/>
        <dbReference type="ChEBI" id="CHEBI:57776"/>
        <dbReference type="EC" id="5.4.2.3"/>
    </reaction>
</comment>
<dbReference type="InterPro" id="IPR016055">
    <property type="entry name" value="A-D-PHexomutase_a/b/a-I/II/III"/>
</dbReference>
<proteinExistence type="inferred from homology"/>
<evidence type="ECO:0000256" key="2">
    <source>
        <dbReference type="ARBA" id="ARBA00001946"/>
    </source>
</evidence>
<gene>
    <name evidence="15" type="ORF">TOLI1172_LOCUS2415</name>
</gene>
<comment type="pathway">
    <text evidence="3">Nucleotide-sugar biosynthesis; UDP-N-acetyl-alpha-D-glucosamine biosynthesis; N-acetyl-alpha-D-glucosamine 1-phosphate from alpha-D-glucosamine 6-phosphate (route I): step 2/2.</text>
</comment>
<evidence type="ECO:0000256" key="8">
    <source>
        <dbReference type="ARBA" id="ARBA00022842"/>
    </source>
</evidence>
<keyword evidence="7" id="KW-0479">Metal-binding</keyword>
<evidence type="ECO:0000256" key="6">
    <source>
        <dbReference type="ARBA" id="ARBA00022553"/>
    </source>
</evidence>
<dbReference type="Gene3D" id="3.30.310.50">
    <property type="entry name" value="Alpha-D-phosphohexomutase, C-terminal domain"/>
    <property type="match status" value="1"/>
</dbReference>
<evidence type="ECO:0000256" key="4">
    <source>
        <dbReference type="ARBA" id="ARBA00010231"/>
    </source>
</evidence>
<dbReference type="AlphaFoldDB" id="A0A7S0ZD40"/>
<keyword evidence="8" id="KW-0460">Magnesium</keyword>
<feature type="domain" description="Phosphoacetylglucosamine mutase AMG1" evidence="14">
    <location>
        <begin position="307"/>
        <end position="448"/>
    </location>
</feature>
<comment type="cofactor">
    <cofactor evidence="2">
        <name>Mg(2+)</name>
        <dbReference type="ChEBI" id="CHEBI:18420"/>
    </cofactor>
</comment>
<protein>
    <recommendedName>
        <fullName evidence="5">phosphoacetylglucosamine mutase</fullName>
        <ecNumber evidence="5">5.4.2.3</ecNumber>
    </recommendedName>
    <alternativeName>
        <fullName evidence="11">Acetylglucosamine phosphomutase</fullName>
    </alternativeName>
    <alternativeName>
        <fullName evidence="10">N-acetylglucosamine-phosphate mutase</fullName>
    </alternativeName>
</protein>
<dbReference type="Pfam" id="PF02878">
    <property type="entry name" value="PGM_PMM_I"/>
    <property type="match status" value="1"/>
</dbReference>